<protein>
    <recommendedName>
        <fullName evidence="3">MULE transposase domain-containing protein</fullName>
    </recommendedName>
</protein>
<evidence type="ECO:0008006" key="3">
    <source>
        <dbReference type="Google" id="ProtNLM"/>
    </source>
</evidence>
<dbReference type="InParanoid" id="A0A1Q3BHV2"/>
<dbReference type="STRING" id="3775.A0A1Q3BHV2"/>
<comment type="caution">
    <text evidence="1">The sequence shown here is derived from an EMBL/GenBank/DDBJ whole genome shotgun (WGS) entry which is preliminary data.</text>
</comment>
<dbReference type="EMBL" id="BDDD01000571">
    <property type="protein sequence ID" value="GAV67597.1"/>
    <property type="molecule type" value="Genomic_DNA"/>
</dbReference>
<gene>
    <name evidence="1" type="ORF">CFOL_v3_11102</name>
</gene>
<evidence type="ECO:0000313" key="1">
    <source>
        <dbReference type="EMBL" id="GAV67597.1"/>
    </source>
</evidence>
<proteinExistence type="predicted"/>
<sequence>MTTKVLASELESYIIIHPSIRQSQLRKLCKEKFRVDVSLSMCGIAKLVVFSGLQDKYNSEYGKLCDYAEELRQTNTGTTMKMQVDRNPGCNPMFKRFYIYFNACKEGWKVGCIPILGLDGCFLKGPAKWILLSVVGKDGSNQLFPVAWAFVEVECIDSWR</sequence>
<dbReference type="AlphaFoldDB" id="A0A1Q3BHV2"/>
<dbReference type="OrthoDB" id="1918246at2759"/>
<organism evidence="1 2">
    <name type="scientific">Cephalotus follicularis</name>
    <name type="common">Albany pitcher plant</name>
    <dbReference type="NCBI Taxonomy" id="3775"/>
    <lineage>
        <taxon>Eukaryota</taxon>
        <taxon>Viridiplantae</taxon>
        <taxon>Streptophyta</taxon>
        <taxon>Embryophyta</taxon>
        <taxon>Tracheophyta</taxon>
        <taxon>Spermatophyta</taxon>
        <taxon>Magnoliopsida</taxon>
        <taxon>eudicotyledons</taxon>
        <taxon>Gunneridae</taxon>
        <taxon>Pentapetalae</taxon>
        <taxon>rosids</taxon>
        <taxon>fabids</taxon>
        <taxon>Oxalidales</taxon>
        <taxon>Cephalotaceae</taxon>
        <taxon>Cephalotus</taxon>
    </lineage>
</organism>
<keyword evidence="2" id="KW-1185">Reference proteome</keyword>
<reference evidence="2" key="1">
    <citation type="submission" date="2016-04" db="EMBL/GenBank/DDBJ databases">
        <title>Cephalotus genome sequencing.</title>
        <authorList>
            <person name="Fukushima K."/>
            <person name="Hasebe M."/>
            <person name="Fang X."/>
        </authorList>
    </citation>
    <scope>NUCLEOTIDE SEQUENCE [LARGE SCALE GENOMIC DNA]</scope>
    <source>
        <strain evidence="2">cv. St1</strain>
    </source>
</reference>
<evidence type="ECO:0000313" key="2">
    <source>
        <dbReference type="Proteomes" id="UP000187406"/>
    </source>
</evidence>
<dbReference type="Proteomes" id="UP000187406">
    <property type="component" value="Unassembled WGS sequence"/>
</dbReference>
<dbReference type="PANTHER" id="PTHR31973">
    <property type="entry name" value="POLYPROTEIN, PUTATIVE-RELATED"/>
    <property type="match status" value="1"/>
</dbReference>
<name>A0A1Q3BHV2_CEPFO</name>
<dbReference type="PANTHER" id="PTHR31973:SF187">
    <property type="entry name" value="MUTATOR TRANSPOSASE MUDRA PROTEIN"/>
    <property type="match status" value="1"/>
</dbReference>
<accession>A0A1Q3BHV2</accession>